<gene>
    <name evidence="1" type="ORF">BU16DRAFT_287965</name>
</gene>
<evidence type="ECO:0000313" key="1">
    <source>
        <dbReference type="EMBL" id="KAF2498246.1"/>
    </source>
</evidence>
<proteinExistence type="predicted"/>
<keyword evidence="2" id="KW-1185">Reference proteome</keyword>
<dbReference type="AlphaFoldDB" id="A0A6A6R166"/>
<organism evidence="1 2">
    <name type="scientific">Lophium mytilinum</name>
    <dbReference type="NCBI Taxonomy" id="390894"/>
    <lineage>
        <taxon>Eukaryota</taxon>
        <taxon>Fungi</taxon>
        <taxon>Dikarya</taxon>
        <taxon>Ascomycota</taxon>
        <taxon>Pezizomycotina</taxon>
        <taxon>Dothideomycetes</taxon>
        <taxon>Pleosporomycetidae</taxon>
        <taxon>Mytilinidiales</taxon>
        <taxon>Mytilinidiaceae</taxon>
        <taxon>Lophium</taxon>
    </lineage>
</organism>
<evidence type="ECO:0000313" key="2">
    <source>
        <dbReference type="Proteomes" id="UP000799750"/>
    </source>
</evidence>
<protein>
    <submittedName>
        <fullName evidence="1">Uncharacterized protein</fullName>
    </submittedName>
</protein>
<accession>A0A6A6R166</accession>
<reference evidence="1" key="1">
    <citation type="journal article" date="2020" name="Stud. Mycol.">
        <title>101 Dothideomycetes genomes: a test case for predicting lifestyles and emergence of pathogens.</title>
        <authorList>
            <person name="Haridas S."/>
            <person name="Albert R."/>
            <person name="Binder M."/>
            <person name="Bloem J."/>
            <person name="Labutti K."/>
            <person name="Salamov A."/>
            <person name="Andreopoulos B."/>
            <person name="Baker S."/>
            <person name="Barry K."/>
            <person name="Bills G."/>
            <person name="Bluhm B."/>
            <person name="Cannon C."/>
            <person name="Castanera R."/>
            <person name="Culley D."/>
            <person name="Daum C."/>
            <person name="Ezra D."/>
            <person name="Gonzalez J."/>
            <person name="Henrissat B."/>
            <person name="Kuo A."/>
            <person name="Liang C."/>
            <person name="Lipzen A."/>
            <person name="Lutzoni F."/>
            <person name="Magnuson J."/>
            <person name="Mondo S."/>
            <person name="Nolan M."/>
            <person name="Ohm R."/>
            <person name="Pangilinan J."/>
            <person name="Park H.-J."/>
            <person name="Ramirez L."/>
            <person name="Alfaro M."/>
            <person name="Sun H."/>
            <person name="Tritt A."/>
            <person name="Yoshinaga Y."/>
            <person name="Zwiers L.-H."/>
            <person name="Turgeon B."/>
            <person name="Goodwin S."/>
            <person name="Spatafora J."/>
            <person name="Crous P."/>
            <person name="Grigoriev I."/>
        </authorList>
    </citation>
    <scope>NUCLEOTIDE SEQUENCE</scope>
    <source>
        <strain evidence="1">CBS 269.34</strain>
    </source>
</reference>
<name>A0A6A6R166_9PEZI</name>
<sequence length="149" mass="16311">MQGPSSLGGTAVMFRAFRHASDPRGTDSPPHAGPLADRRVYGMGVKRLLAHTGLDGRLTWIIPCSPATSSSSGITLETSSNFCLDRERLLRGLRQGYERSTCIILSYRLQMPVWECRVQQKCSPPAPCASIPLPGVWETSSRPADHSSW</sequence>
<dbReference type="EMBL" id="MU004185">
    <property type="protein sequence ID" value="KAF2498246.1"/>
    <property type="molecule type" value="Genomic_DNA"/>
</dbReference>
<dbReference type="Proteomes" id="UP000799750">
    <property type="component" value="Unassembled WGS sequence"/>
</dbReference>